<name>A0ABD3PTH4_9STRA</name>
<proteinExistence type="predicted"/>
<evidence type="ECO:0000313" key="3">
    <source>
        <dbReference type="EMBL" id="KAL3791277.1"/>
    </source>
</evidence>
<accession>A0ABD3PTH4</accession>
<feature type="compositionally biased region" description="Low complexity" evidence="2">
    <location>
        <begin position="967"/>
        <end position="976"/>
    </location>
</feature>
<evidence type="ECO:0000256" key="1">
    <source>
        <dbReference type="ARBA" id="ARBA00022581"/>
    </source>
</evidence>
<reference evidence="3 4" key="1">
    <citation type="journal article" date="2020" name="G3 (Bethesda)">
        <title>Improved Reference Genome for Cyclotella cryptica CCMP332, a Model for Cell Wall Morphogenesis, Salinity Adaptation, and Lipid Production in Diatoms (Bacillariophyta).</title>
        <authorList>
            <person name="Roberts W.R."/>
            <person name="Downey K.M."/>
            <person name="Ruck E.C."/>
            <person name="Traller J.C."/>
            <person name="Alverson A.J."/>
        </authorList>
    </citation>
    <scope>NUCLEOTIDE SEQUENCE [LARGE SCALE GENOMIC DNA]</scope>
    <source>
        <strain evidence="3 4">CCMP332</strain>
    </source>
</reference>
<gene>
    <name evidence="3" type="ORF">HJC23_000894</name>
</gene>
<feature type="compositionally biased region" description="Low complexity" evidence="2">
    <location>
        <begin position="536"/>
        <end position="545"/>
    </location>
</feature>
<organism evidence="3 4">
    <name type="scientific">Cyclotella cryptica</name>
    <dbReference type="NCBI Taxonomy" id="29204"/>
    <lineage>
        <taxon>Eukaryota</taxon>
        <taxon>Sar</taxon>
        <taxon>Stramenopiles</taxon>
        <taxon>Ochrophyta</taxon>
        <taxon>Bacillariophyta</taxon>
        <taxon>Coscinodiscophyceae</taxon>
        <taxon>Thalassiosirophycidae</taxon>
        <taxon>Stephanodiscales</taxon>
        <taxon>Stephanodiscaceae</taxon>
        <taxon>Cyclotella</taxon>
    </lineage>
</organism>
<feature type="compositionally biased region" description="Polar residues" evidence="2">
    <location>
        <begin position="1165"/>
        <end position="1175"/>
    </location>
</feature>
<evidence type="ECO:0000313" key="4">
    <source>
        <dbReference type="Proteomes" id="UP001516023"/>
    </source>
</evidence>
<comment type="caution">
    <text evidence="3">The sequence shown here is derived from an EMBL/GenBank/DDBJ whole genome shotgun (WGS) entry which is preliminary data.</text>
</comment>
<protein>
    <submittedName>
        <fullName evidence="3">Uncharacterized protein</fullName>
    </submittedName>
</protein>
<feature type="compositionally biased region" description="Low complexity" evidence="2">
    <location>
        <begin position="559"/>
        <end position="575"/>
    </location>
</feature>
<dbReference type="PANTHER" id="PTHR13037">
    <property type="entry name" value="FORMIN"/>
    <property type="match status" value="1"/>
</dbReference>
<feature type="compositionally biased region" description="Basic residues" evidence="2">
    <location>
        <begin position="753"/>
        <end position="771"/>
    </location>
</feature>
<feature type="region of interest" description="Disordered" evidence="2">
    <location>
        <begin position="965"/>
        <end position="1022"/>
    </location>
</feature>
<feature type="compositionally biased region" description="Basic and acidic residues" evidence="2">
    <location>
        <begin position="546"/>
        <end position="558"/>
    </location>
</feature>
<keyword evidence="1" id="KW-0945">Host-virus interaction</keyword>
<feature type="region of interest" description="Disordered" evidence="2">
    <location>
        <begin position="1160"/>
        <end position="1182"/>
    </location>
</feature>
<feature type="region of interest" description="Disordered" evidence="2">
    <location>
        <begin position="249"/>
        <end position="314"/>
    </location>
</feature>
<feature type="region of interest" description="Disordered" evidence="2">
    <location>
        <begin position="493"/>
        <end position="575"/>
    </location>
</feature>
<feature type="compositionally biased region" description="Polar residues" evidence="2">
    <location>
        <begin position="985"/>
        <end position="994"/>
    </location>
</feature>
<evidence type="ECO:0000256" key="2">
    <source>
        <dbReference type="SAM" id="MobiDB-lite"/>
    </source>
</evidence>
<dbReference type="EMBL" id="JABMIG020000116">
    <property type="protein sequence ID" value="KAL3791277.1"/>
    <property type="molecule type" value="Genomic_DNA"/>
</dbReference>
<dbReference type="PANTHER" id="PTHR13037:SF24">
    <property type="entry name" value="POLYCOMB PROTEIN PCL-RELATED"/>
    <property type="match status" value="1"/>
</dbReference>
<feature type="region of interest" description="Disordered" evidence="2">
    <location>
        <begin position="893"/>
        <end position="913"/>
    </location>
</feature>
<feature type="region of interest" description="Disordered" evidence="2">
    <location>
        <begin position="748"/>
        <end position="784"/>
    </location>
</feature>
<keyword evidence="4" id="KW-1185">Reference proteome</keyword>
<sequence>MESSSEATVFNGPCPCRERRRRPQRKLKLSSRYLPLPLVLCSCTTALVCSQQDSRHNEQGQQRQQDSQHRHRHLALINTNPFLPDYTTTTCKNDKAAESWMTAVPVTAEACCKQYFSWNLQTCEANSNAWALLNSDSPQDVTVKYWADTTEGICKVDGPSRPSWVSAMAIPYETCCSDYLSWSLDKCLAAKPVDESAVKYYPDSTKGYCREDGPSRPLSIRIVEDDYTSCCQNNFPATFDKCMEKNPADGTTLKPSTTKPTAKTTPSPVAPIYFTPAPEASSPTTPRPSQKPSLRPTPRPTTNVDCDDPSLSKSQCESNPKCVWYLKNGIACAYAADVTPTSRPTRPPSNPPVKQYEFYNSPSDGLCKFNDDKKPAWITDIYTDYDTCCQKESWDVAKCLAAKPPELKEMEMQSSPTGNNDGVASFVIINVTAYGSLTLNNLSLPPVTDPKWNDLKRVLTKSLILTLAADEAVHPNVEVELWSIGTQTFSWRRLEDSHEEEKREEEDGGQGKEETSLLPRGDQVERRVRKKDKPTNEPTSNPTNKPTEKPNKKDKTQTTEKPTQTPTKKNTKQTTVTAASYPLKFAVVVPTKCDTVCQSSNNYLGKTECEHIANHLQEYIANNYFGVQLKREGKAVGLFQDTLPIAVDATLTYRFAAKSSAGLTWTPSMSPTYEPTASPTFPPSISSSPTASGAPTSSTYYPDYENHICKNDDAYSEFELNFFKSLEECCHFDWIDYDHCMEFSFTNPPTPRPSKKPSKLPTKKPTTKRPSPKPTRFPTMQPIKPNSAPIGTSGVIYYPDLVLRVCKSDGKQGSIPYQFSTPEACCKNNYMDYDVCMAYAVPKKYIPNPWVGYCQIADGTEISIYIYNSPEECCDTGMVGDYDTCLTNTLNQSAGTGSPTKHPTPKPVATSSPGNYYPDFSAGYCRSDGQHEDKPYVFTTAEKCCRNAVMNYDSCLSLSIEHFGDAPQTTQKPTNKPTEKPSPRPTINPTTAKLTSRPTTRPSPSPTVRPISSKPSATQSDEPVYYPDLVLRVCKSDGKQGNLPYKFSTAEACCDNNYMDYDVCMAYAEGQKYVPYPINQYCRVSDGSEPIIYIYDSLEDCCDSGMMGDYDNCVSLSIEQLGNSNGVGSSTSSTVYGTSSTVYATASTAFATTTIAAETAVPTTSQPSQKPTSGKPTLKPTVKYTVPPGVSSAIDARQFTDEVTDGFEKGLNGVFPWSTSTDNPWTIDKTTFNQGTASARSSPVAKGETSDLYVAVNSDFGGTFFFSMKSDVRMPYSGFYINVDDKSQLGYTYPTSNWVDLTVTVEPGQHVLMFRTWAPSSSYSSSSTSSGTVNIDSVSFQPHLIENFESRQLTWKALAFVGADWTFDINNPHGGTVSLRSPTLSSGQSSKMSFEFTTFTKGSSIQFWYDANISSSDKFSFLIDGYAVLDVTSSTGEWKSLSKSLAPGKHTMEWKFNKSGSGTSAVWIDDIRILPIGVN</sequence>
<feature type="compositionally biased region" description="Low complexity" evidence="2">
    <location>
        <begin position="251"/>
        <end position="288"/>
    </location>
</feature>
<dbReference type="Proteomes" id="UP001516023">
    <property type="component" value="Unassembled WGS sequence"/>
</dbReference>